<evidence type="ECO:0000313" key="1">
    <source>
        <dbReference type="EMBL" id="SFN02482.1"/>
    </source>
</evidence>
<evidence type="ECO:0000313" key="2">
    <source>
        <dbReference type="Proteomes" id="UP000199048"/>
    </source>
</evidence>
<reference evidence="2" key="1">
    <citation type="submission" date="2016-10" db="EMBL/GenBank/DDBJ databases">
        <authorList>
            <person name="Varghese N."/>
            <person name="Submissions S."/>
        </authorList>
    </citation>
    <scope>NUCLEOTIDE SEQUENCE [LARGE SCALE GENOMIC DNA]</scope>
    <source>
        <strain evidence="2">BL36</strain>
    </source>
</reference>
<protein>
    <submittedName>
        <fullName evidence="1">Homeodomain-like domain-containing protein</fullName>
    </submittedName>
</protein>
<sequence length="48" mass="4993">MPSALSIDLRERVVAALADGAFCQGAAARFGVSVSSASRWAARVRQEG</sequence>
<organism evidence="1 2">
    <name type="scientific">Methylobacterium pseudosasicola</name>
    <dbReference type="NCBI Taxonomy" id="582667"/>
    <lineage>
        <taxon>Bacteria</taxon>
        <taxon>Pseudomonadati</taxon>
        <taxon>Pseudomonadota</taxon>
        <taxon>Alphaproteobacteria</taxon>
        <taxon>Hyphomicrobiales</taxon>
        <taxon>Methylobacteriaceae</taxon>
        <taxon>Methylobacterium</taxon>
    </lineage>
</organism>
<gene>
    <name evidence="1" type="ORF">SAMN05192568_11105</name>
</gene>
<dbReference type="AlphaFoldDB" id="A0A1I4VML4"/>
<dbReference type="SUPFAM" id="SSF46689">
    <property type="entry name" value="Homeodomain-like"/>
    <property type="match status" value="1"/>
</dbReference>
<keyword evidence="2" id="KW-1185">Reference proteome</keyword>
<keyword evidence="1" id="KW-0371">Homeobox</keyword>
<dbReference type="Proteomes" id="UP000199048">
    <property type="component" value="Unassembled WGS sequence"/>
</dbReference>
<keyword evidence="1" id="KW-0238">DNA-binding</keyword>
<dbReference type="GO" id="GO:0003677">
    <property type="term" value="F:DNA binding"/>
    <property type="evidence" value="ECO:0007669"/>
    <property type="project" value="UniProtKB-KW"/>
</dbReference>
<name>A0A1I4VML4_9HYPH</name>
<dbReference type="InterPro" id="IPR009057">
    <property type="entry name" value="Homeodomain-like_sf"/>
</dbReference>
<proteinExistence type="predicted"/>
<accession>A0A1I4VML4</accession>
<dbReference type="Pfam" id="PF13384">
    <property type="entry name" value="HTH_23"/>
    <property type="match status" value="1"/>
</dbReference>
<dbReference type="EMBL" id="FOTK01000110">
    <property type="protein sequence ID" value="SFN02482.1"/>
    <property type="molecule type" value="Genomic_DNA"/>
</dbReference>